<comment type="caution">
    <text evidence="7">The sequence shown here is derived from an EMBL/GenBank/DDBJ whole genome shotgun (WGS) entry which is preliminary data.</text>
</comment>
<evidence type="ECO:0000256" key="1">
    <source>
        <dbReference type="ARBA" id="ARBA00022448"/>
    </source>
</evidence>
<evidence type="ECO:0000256" key="4">
    <source>
        <dbReference type="ARBA" id="ARBA00022683"/>
    </source>
</evidence>
<sequence>MRQLGVSIYPDQTDIADDKKYLDLAHKYGFTRVFTSLLQLVNDDGADILGQFKETVAYANSLNFKVVVDINPDLFQSLNIKYDDLSLFSDLGVWGLRLDEGFTGLEEAQMTRNPYGLKIELNISAGTNYVDRIMAGGNAKGAAFAAIKAAKEGHFEEPHAKLKESDGFMVDAHNAQTAMLTAEARGDHTEVSLLMFHAQDHIMNAITFRDLAGEIV</sequence>
<dbReference type="InterPro" id="IPR008589">
    <property type="entry name" value="MupG"/>
</dbReference>
<dbReference type="PANTHER" id="PTHR38435:SF1">
    <property type="entry name" value="DUF871 DOMAIN-CONTAINING PROTEIN"/>
    <property type="match status" value="1"/>
</dbReference>
<reference evidence="7 8" key="1">
    <citation type="journal article" date="2015" name="Genome Announc.">
        <title>Expanding the biotechnology potential of lactobacilli through comparative genomics of 213 strains and associated genera.</title>
        <authorList>
            <person name="Sun Z."/>
            <person name="Harris H.M."/>
            <person name="McCann A."/>
            <person name="Guo C."/>
            <person name="Argimon S."/>
            <person name="Zhang W."/>
            <person name="Yang X."/>
            <person name="Jeffery I.B."/>
            <person name="Cooney J.C."/>
            <person name="Kagawa T.F."/>
            <person name="Liu W."/>
            <person name="Song Y."/>
            <person name="Salvetti E."/>
            <person name="Wrobel A."/>
            <person name="Rasinkangas P."/>
            <person name="Parkhill J."/>
            <person name="Rea M.C."/>
            <person name="O'Sullivan O."/>
            <person name="Ritari J."/>
            <person name="Douillard F.P."/>
            <person name="Paul Ross R."/>
            <person name="Yang R."/>
            <person name="Briner A.E."/>
            <person name="Felis G.E."/>
            <person name="de Vos W.M."/>
            <person name="Barrangou R."/>
            <person name="Klaenhammer T.R."/>
            <person name="Caufield P.W."/>
            <person name="Cui Y."/>
            <person name="Zhang H."/>
            <person name="O'Toole P.W."/>
        </authorList>
    </citation>
    <scope>NUCLEOTIDE SEQUENCE [LARGE SCALE GENOMIC DNA]</scope>
    <source>
        <strain evidence="7 8">DSM 20534</strain>
    </source>
</reference>
<feature type="modified residue" description="Phosphohistidine; by HPr" evidence="5">
    <location>
        <position position="197"/>
    </location>
</feature>
<name>A0A0R1GRB0_9LACO</name>
<keyword evidence="4" id="KW-0598">Phosphotransferase system</keyword>
<dbReference type="InterPro" id="IPR043797">
    <property type="entry name" value="MupG_N"/>
</dbReference>
<keyword evidence="3" id="KW-0808">Transferase</keyword>
<dbReference type="PANTHER" id="PTHR38435">
    <property type="match status" value="1"/>
</dbReference>
<dbReference type="SUPFAM" id="SSF51445">
    <property type="entry name" value="(Trans)glycosidases"/>
    <property type="match status" value="1"/>
</dbReference>
<dbReference type="Pfam" id="PF19200">
    <property type="entry name" value="MupG_N"/>
    <property type="match status" value="1"/>
</dbReference>
<dbReference type="EMBL" id="AZCV01000012">
    <property type="protein sequence ID" value="KRK36620.1"/>
    <property type="molecule type" value="Genomic_DNA"/>
</dbReference>
<dbReference type="Gene3D" id="3.20.20.70">
    <property type="entry name" value="Aldolase class I"/>
    <property type="match status" value="1"/>
</dbReference>
<accession>A0A0R1GRB0</accession>
<evidence type="ECO:0000313" key="8">
    <source>
        <dbReference type="Proteomes" id="UP000050909"/>
    </source>
</evidence>
<evidence type="ECO:0000256" key="2">
    <source>
        <dbReference type="ARBA" id="ARBA00022597"/>
    </source>
</evidence>
<protein>
    <submittedName>
        <fullName evidence="7">Outer surface protein</fullName>
    </submittedName>
</protein>
<dbReference type="GO" id="GO:0016740">
    <property type="term" value="F:transferase activity"/>
    <property type="evidence" value="ECO:0007669"/>
    <property type="project" value="UniProtKB-KW"/>
</dbReference>
<dbReference type="InterPro" id="IPR013785">
    <property type="entry name" value="Aldolase_TIM"/>
</dbReference>
<gene>
    <name evidence="7" type="ORF">FC62_GL000633</name>
</gene>
<dbReference type="GO" id="GO:0009401">
    <property type="term" value="P:phosphoenolpyruvate-dependent sugar phosphotransferase system"/>
    <property type="evidence" value="ECO:0007669"/>
    <property type="project" value="UniProtKB-KW"/>
</dbReference>
<dbReference type="InterPro" id="IPR036542">
    <property type="entry name" value="PTS_IIA_lac/cel_sf"/>
</dbReference>
<evidence type="ECO:0000256" key="5">
    <source>
        <dbReference type="PROSITE-ProRule" id="PRU00418"/>
    </source>
</evidence>
<feature type="domain" description="6-phospho-N-acetylmuramidase N-terminal" evidence="6">
    <location>
        <begin position="4"/>
        <end position="138"/>
    </location>
</feature>
<dbReference type="InterPro" id="IPR017853">
    <property type="entry name" value="GH"/>
</dbReference>
<dbReference type="SUPFAM" id="SSF46973">
    <property type="entry name" value="Enzyme IIa from lactose specific PTS, IIa-lac"/>
    <property type="match status" value="1"/>
</dbReference>
<keyword evidence="8" id="KW-1185">Reference proteome</keyword>
<dbReference type="InterPro" id="IPR003188">
    <property type="entry name" value="PTS_IIA_lac/cel"/>
</dbReference>
<dbReference type="PATRIC" id="fig|1423722.3.peg.645"/>
<organism evidence="7 8">
    <name type="scientific">Amylolactobacillus amylotrophicus DSM 20534</name>
    <dbReference type="NCBI Taxonomy" id="1423722"/>
    <lineage>
        <taxon>Bacteria</taxon>
        <taxon>Bacillati</taxon>
        <taxon>Bacillota</taxon>
        <taxon>Bacilli</taxon>
        <taxon>Lactobacillales</taxon>
        <taxon>Lactobacillaceae</taxon>
        <taxon>Amylolactobacillus</taxon>
    </lineage>
</organism>
<dbReference type="Proteomes" id="UP000050909">
    <property type="component" value="Unassembled WGS sequence"/>
</dbReference>
<evidence type="ECO:0000259" key="6">
    <source>
        <dbReference type="Pfam" id="PF19200"/>
    </source>
</evidence>
<proteinExistence type="predicted"/>
<evidence type="ECO:0000256" key="3">
    <source>
        <dbReference type="ARBA" id="ARBA00022679"/>
    </source>
</evidence>
<dbReference type="PROSITE" id="PS51095">
    <property type="entry name" value="PTS_EIIA_TYPE_3"/>
    <property type="match status" value="1"/>
</dbReference>
<evidence type="ECO:0000313" key="7">
    <source>
        <dbReference type="EMBL" id="KRK36620.1"/>
    </source>
</evidence>
<keyword evidence="1" id="KW-0813">Transport</keyword>
<keyword evidence="2" id="KW-0762">Sugar transport</keyword>
<dbReference type="AlphaFoldDB" id="A0A0R1GRB0"/>